<gene>
    <name evidence="2" type="ORF">TRIP_B200012</name>
</gene>
<reference evidence="2" key="1">
    <citation type="submission" date="2018-07" db="EMBL/GenBank/DDBJ databases">
        <authorList>
            <consortium name="Genoscope - CEA"/>
            <person name="William W."/>
        </authorList>
    </citation>
    <scope>NUCLEOTIDE SEQUENCE</scope>
    <source>
        <strain evidence="2">IK1</strain>
    </source>
</reference>
<dbReference type="Pfam" id="PF09936">
    <property type="entry name" value="Methyltrn_RNA_4"/>
    <property type="match status" value="1"/>
</dbReference>
<protein>
    <recommendedName>
        <fullName evidence="1">tRNA (guanine-N(1)-)-methyltransferase C-terminal domain-containing protein</fullName>
    </recommendedName>
</protein>
<dbReference type="CDD" id="cd18085">
    <property type="entry name" value="TM1570-like"/>
    <property type="match status" value="1"/>
</dbReference>
<sequence>MNGRLRNLYIGLIHYPVYDKRRRRICSAVTTVDLHDLARLCATYGLQGLFVVTPLQDQRGLVERVKRHWTEGYGAVYNPHRSLALEHLRVVSSLEEAAEDIRTFEGTPPLRIATDASQPAEGCIDYPQARRILATPGRPVFLLLGTAWGLTEEVFTVSDHLLEPIYGPTGYNHLSVRTAAAIILDRLAGPDREESSSAPGYS</sequence>
<dbReference type="InterPro" id="IPR029028">
    <property type="entry name" value="Alpha/beta_knot_MTases"/>
</dbReference>
<evidence type="ECO:0000313" key="2">
    <source>
        <dbReference type="EMBL" id="VBB41872.1"/>
    </source>
</evidence>
<dbReference type="Gene3D" id="3.40.1280.10">
    <property type="match status" value="1"/>
</dbReference>
<accession>A0A653A2J0</accession>
<feature type="domain" description="tRNA (guanine-N(1)-)-methyltransferase C-terminal" evidence="1">
    <location>
        <begin position="7"/>
        <end position="189"/>
    </location>
</feature>
<evidence type="ECO:0000259" key="1">
    <source>
        <dbReference type="Pfam" id="PF09936"/>
    </source>
</evidence>
<name>A0A653A2J0_UNCDX</name>
<dbReference type="SUPFAM" id="SSF75217">
    <property type="entry name" value="alpha/beta knot"/>
    <property type="match status" value="1"/>
</dbReference>
<proteinExistence type="predicted"/>
<dbReference type="AlphaFoldDB" id="A0A653A2J0"/>
<dbReference type="EMBL" id="UPXX01000013">
    <property type="protein sequence ID" value="VBB41872.1"/>
    <property type="molecule type" value="Genomic_DNA"/>
</dbReference>
<dbReference type="InterPro" id="IPR019230">
    <property type="entry name" value="RNA_MeTrfase_C_dom"/>
</dbReference>
<organism evidence="2">
    <name type="scientific">Uncultured Desulfatiglans sp</name>
    <dbReference type="NCBI Taxonomy" id="1748965"/>
    <lineage>
        <taxon>Bacteria</taxon>
        <taxon>Pseudomonadati</taxon>
        <taxon>Thermodesulfobacteriota</taxon>
        <taxon>Desulfobacteria</taxon>
        <taxon>Desulfatiglandales</taxon>
        <taxon>Desulfatiglandaceae</taxon>
        <taxon>Desulfatiglans</taxon>
        <taxon>environmental samples</taxon>
    </lineage>
</organism>
<dbReference type="InterPro" id="IPR029026">
    <property type="entry name" value="tRNA_m1G_MTases_N"/>
</dbReference>